<dbReference type="EMBL" id="MSZS01000001">
    <property type="protein sequence ID" value="PKX98988.1"/>
    <property type="molecule type" value="Genomic_DNA"/>
</dbReference>
<sequence length="54" mass="5837">MSLIWRLQAPESATHCRDVEGLARTPGCDSPGAWWTMGEGSTISSPCHEISCCN</sequence>
<protein>
    <submittedName>
        <fullName evidence="1">Uncharacterized protein</fullName>
    </submittedName>
</protein>
<gene>
    <name evidence="1" type="ORF">P174DRAFT_35195</name>
</gene>
<keyword evidence="2" id="KW-1185">Reference proteome</keyword>
<proteinExistence type="predicted"/>
<comment type="caution">
    <text evidence="1">The sequence shown here is derived from an EMBL/GenBank/DDBJ whole genome shotgun (WGS) entry which is preliminary data.</text>
</comment>
<dbReference type="VEuPathDB" id="FungiDB:P174DRAFT_35195"/>
<dbReference type="AlphaFoldDB" id="A0A2I1CMZ0"/>
<reference evidence="2" key="1">
    <citation type="journal article" date="2018" name="Proc. Natl. Acad. Sci. U.S.A.">
        <title>Linking secondary metabolites to gene clusters through genome sequencing of six diverse Aspergillus species.</title>
        <authorList>
            <person name="Kaerboelling I."/>
            <person name="Vesth T.C."/>
            <person name="Frisvad J.C."/>
            <person name="Nybo J.L."/>
            <person name="Theobald S."/>
            <person name="Kuo A."/>
            <person name="Bowyer P."/>
            <person name="Matsuda Y."/>
            <person name="Mondo S."/>
            <person name="Lyhne E.K."/>
            <person name="Kogle M.E."/>
            <person name="Clum A."/>
            <person name="Lipzen A."/>
            <person name="Salamov A."/>
            <person name="Ngan C.Y."/>
            <person name="Daum C."/>
            <person name="Chiniquy J."/>
            <person name="Barry K."/>
            <person name="LaButti K."/>
            <person name="Haridas S."/>
            <person name="Simmons B.A."/>
            <person name="Magnuson J.K."/>
            <person name="Mortensen U.H."/>
            <person name="Larsen T.O."/>
            <person name="Grigoriev I.V."/>
            <person name="Baker S.E."/>
            <person name="Andersen M.R."/>
        </authorList>
    </citation>
    <scope>NUCLEOTIDE SEQUENCE [LARGE SCALE GENOMIC DNA]</scope>
    <source>
        <strain evidence="2">IBT 16806</strain>
    </source>
</reference>
<accession>A0A2I1CMZ0</accession>
<evidence type="ECO:0000313" key="2">
    <source>
        <dbReference type="Proteomes" id="UP000234474"/>
    </source>
</evidence>
<organism evidence="1 2">
    <name type="scientific">Aspergillus novofumigatus (strain IBT 16806)</name>
    <dbReference type="NCBI Taxonomy" id="1392255"/>
    <lineage>
        <taxon>Eukaryota</taxon>
        <taxon>Fungi</taxon>
        <taxon>Dikarya</taxon>
        <taxon>Ascomycota</taxon>
        <taxon>Pezizomycotina</taxon>
        <taxon>Eurotiomycetes</taxon>
        <taxon>Eurotiomycetidae</taxon>
        <taxon>Eurotiales</taxon>
        <taxon>Aspergillaceae</taxon>
        <taxon>Aspergillus</taxon>
        <taxon>Aspergillus subgen. Fumigati</taxon>
    </lineage>
</organism>
<name>A0A2I1CMZ0_ASPN1</name>
<evidence type="ECO:0000313" key="1">
    <source>
        <dbReference type="EMBL" id="PKX98988.1"/>
    </source>
</evidence>
<dbReference type="GeneID" id="36529055"/>
<dbReference type="RefSeq" id="XP_024687583.1">
    <property type="nucleotide sequence ID" value="XM_024821729.1"/>
</dbReference>
<dbReference type="Proteomes" id="UP000234474">
    <property type="component" value="Unassembled WGS sequence"/>
</dbReference>